<keyword evidence="2" id="KW-0812">Transmembrane</keyword>
<dbReference type="RefSeq" id="WP_306352057.1">
    <property type="nucleotide sequence ID" value="NZ_JASAWV010000024.1"/>
</dbReference>
<proteinExistence type="predicted"/>
<feature type="coiled-coil region" evidence="1">
    <location>
        <begin position="77"/>
        <end position="104"/>
    </location>
</feature>
<sequence length="274" mass="32023">MTTQTDTVMAPDSGDFSQKPTEQFISNKKDLLYEQVGNIDFDVDFDFNLRGSGYNKMIDLANPILLLALRLKKAHRIEDVQGLYERVKNEVTAITEEMKNLQYDSAVQLSFRYCLCTFIDEMVMSTKWGMHSIWAQRSLLAKFHNETWGGEKFYSILKRIMLEPEKYKELLEFIYLCLALGYRGRYAQQAVGVEKIQELITTLHDLLREQRGEVLKKPFKINLYKKDYSFKRSISLWKVSLSVFIILVVVYISYSISLDEISQNVINNIEFILK</sequence>
<keyword evidence="1" id="KW-0175">Coiled coil</keyword>
<keyword evidence="5" id="KW-1185">Reference proteome</keyword>
<comment type="caution">
    <text evidence="4">The sequence shown here is derived from an EMBL/GenBank/DDBJ whole genome shotgun (WGS) entry which is preliminary data.</text>
</comment>
<reference evidence="4 5" key="1">
    <citation type="journal article" date="2023" name="Front. Microbiol.">
        <title>Phylogeography and host specificity of Pasteurellaceae pathogenic to sea-farmed fish in the north-east Atlantic.</title>
        <authorList>
            <person name="Gulla S."/>
            <person name="Colquhoun D.J."/>
            <person name="Olsen A.B."/>
            <person name="Spilsberg B."/>
            <person name="Lagesen K."/>
            <person name="Aakesson C.P."/>
            <person name="Strom S."/>
            <person name="Manji F."/>
            <person name="Birkbeck T.H."/>
            <person name="Nilsen H.K."/>
        </authorList>
    </citation>
    <scope>NUCLEOTIDE SEQUENCE [LARGE SCALE GENOMIC DNA]</scope>
    <source>
        <strain evidence="4 5">NVIB3131</strain>
    </source>
</reference>
<dbReference type="NCBIfam" id="NF038228">
    <property type="entry name" value="IcmH_DotU_IVB"/>
    <property type="match status" value="1"/>
</dbReference>
<keyword evidence="2" id="KW-1133">Transmembrane helix</keyword>
<keyword evidence="2" id="KW-0472">Membrane</keyword>
<evidence type="ECO:0000313" key="4">
    <source>
        <dbReference type="EMBL" id="MDP8149286.1"/>
    </source>
</evidence>
<evidence type="ECO:0000259" key="3">
    <source>
        <dbReference type="Pfam" id="PF09850"/>
    </source>
</evidence>
<evidence type="ECO:0000256" key="1">
    <source>
        <dbReference type="SAM" id="Coils"/>
    </source>
</evidence>
<dbReference type="InterPro" id="IPR017732">
    <property type="entry name" value="T4/T6SS_DotU"/>
</dbReference>
<dbReference type="Pfam" id="PF09850">
    <property type="entry name" value="DotU"/>
    <property type="match status" value="1"/>
</dbReference>
<dbReference type="Proteomes" id="UP001226020">
    <property type="component" value="Unassembled WGS sequence"/>
</dbReference>
<dbReference type="PANTHER" id="PTHR38033">
    <property type="entry name" value="MEMBRANE PROTEIN-RELATED"/>
    <property type="match status" value="1"/>
</dbReference>
<gene>
    <name evidence="4" type="primary">icmH</name>
    <name evidence="4" type="ORF">QJU57_09410</name>
</gene>
<name>A0AAW8CIQ7_9PAST</name>
<evidence type="ECO:0000256" key="2">
    <source>
        <dbReference type="SAM" id="Phobius"/>
    </source>
</evidence>
<accession>A0AAW8CIQ7</accession>
<dbReference type="PANTHER" id="PTHR38033:SF1">
    <property type="entry name" value="DOTU FAMILY TYPE IV_VI SECRETION SYSTEM PROTEIN"/>
    <property type="match status" value="1"/>
</dbReference>
<dbReference type="AlphaFoldDB" id="A0AAW8CIQ7"/>
<protein>
    <submittedName>
        <fullName evidence="4">Type IVB secretion system protein IcmH/DotU</fullName>
    </submittedName>
</protein>
<feature type="transmembrane region" description="Helical" evidence="2">
    <location>
        <begin position="235"/>
        <end position="254"/>
    </location>
</feature>
<dbReference type="EMBL" id="JASAXT010000021">
    <property type="protein sequence ID" value="MDP8149286.1"/>
    <property type="molecule type" value="Genomic_DNA"/>
</dbReference>
<dbReference type="Gene3D" id="1.25.40.590">
    <property type="entry name" value="Type IV / VI secretion system, DotU"/>
    <property type="match status" value="1"/>
</dbReference>
<dbReference type="InterPro" id="IPR038522">
    <property type="entry name" value="T4/T6SS_DotU_sf"/>
</dbReference>
<evidence type="ECO:0000313" key="5">
    <source>
        <dbReference type="Proteomes" id="UP001226020"/>
    </source>
</evidence>
<dbReference type="NCBIfam" id="TIGR03349">
    <property type="entry name" value="IV_VI_DotU"/>
    <property type="match status" value="1"/>
</dbReference>
<feature type="domain" description="Type IV / VI secretion system DotU" evidence="3">
    <location>
        <begin position="57"/>
        <end position="256"/>
    </location>
</feature>
<organism evidence="4 5">
    <name type="scientific">Phocoenobacter atlanticus subsp. atlanticus</name>
    <dbReference type="NCBI Taxonomy" id="3061285"/>
    <lineage>
        <taxon>Bacteria</taxon>
        <taxon>Pseudomonadati</taxon>
        <taxon>Pseudomonadota</taxon>
        <taxon>Gammaproteobacteria</taxon>
        <taxon>Pasteurellales</taxon>
        <taxon>Pasteurellaceae</taxon>
        <taxon>Phocoenobacter</taxon>
        <taxon>Phocoenobacter atlanticus</taxon>
    </lineage>
</organism>